<proteinExistence type="predicted"/>
<reference evidence="1" key="1">
    <citation type="submission" date="2022-09" db="EMBL/GenBank/DDBJ databases">
        <authorList>
            <person name="Yuan C."/>
            <person name="Ke Z."/>
        </authorList>
    </citation>
    <scope>NUCLEOTIDE SEQUENCE</scope>
    <source>
        <strain evidence="1">LB-8</strain>
    </source>
</reference>
<protein>
    <submittedName>
        <fullName evidence="1">Uncharacterized protein</fullName>
    </submittedName>
</protein>
<gene>
    <name evidence="1" type="ORF">OCK74_07120</name>
</gene>
<organism evidence="1 2">
    <name type="scientific">Paraflavisolibacter caeni</name>
    <dbReference type="NCBI Taxonomy" id="2982496"/>
    <lineage>
        <taxon>Bacteria</taxon>
        <taxon>Pseudomonadati</taxon>
        <taxon>Bacteroidota</taxon>
        <taxon>Chitinophagia</taxon>
        <taxon>Chitinophagales</taxon>
        <taxon>Chitinophagaceae</taxon>
        <taxon>Paraflavisolibacter</taxon>
    </lineage>
</organism>
<keyword evidence="2" id="KW-1185">Reference proteome</keyword>
<sequence>MTQVFSKWLLLAEYAVNKEYIAKNLCVNKEKPKLKCHGKCQLMKKMAEDTENSNSGSENGMAKSSLPEVLPFDDFCNIQLIAPSTESIVHNSLYILKAYTAPIPSVFHPPLG</sequence>
<dbReference type="AlphaFoldDB" id="A0A9X2XWB8"/>
<accession>A0A9X2XWB8</accession>
<dbReference type="Proteomes" id="UP001155483">
    <property type="component" value="Unassembled WGS sequence"/>
</dbReference>
<comment type="caution">
    <text evidence="1">The sequence shown here is derived from an EMBL/GenBank/DDBJ whole genome shotgun (WGS) entry which is preliminary data.</text>
</comment>
<reference evidence="1" key="2">
    <citation type="submission" date="2023-04" db="EMBL/GenBank/DDBJ databases">
        <title>Paracnuella aquatica gen. nov., sp. nov., a member of the family Chitinophagaceae isolated from a hot spring.</title>
        <authorList>
            <person name="Wang C."/>
        </authorList>
    </citation>
    <scope>NUCLEOTIDE SEQUENCE</scope>
    <source>
        <strain evidence="1">LB-8</strain>
    </source>
</reference>
<name>A0A9X2XWB8_9BACT</name>
<evidence type="ECO:0000313" key="2">
    <source>
        <dbReference type="Proteomes" id="UP001155483"/>
    </source>
</evidence>
<dbReference type="RefSeq" id="WP_279296328.1">
    <property type="nucleotide sequence ID" value="NZ_JAOTIF010000003.1"/>
</dbReference>
<dbReference type="EMBL" id="JAOTIF010000003">
    <property type="protein sequence ID" value="MCU7548883.1"/>
    <property type="molecule type" value="Genomic_DNA"/>
</dbReference>
<evidence type="ECO:0000313" key="1">
    <source>
        <dbReference type="EMBL" id="MCU7548883.1"/>
    </source>
</evidence>